<feature type="transmembrane region" description="Helical" evidence="1">
    <location>
        <begin position="111"/>
        <end position="136"/>
    </location>
</feature>
<dbReference type="Proteomes" id="UP000033187">
    <property type="component" value="Chromosome 1"/>
</dbReference>
<keyword evidence="1" id="KW-0472">Membrane</keyword>
<evidence type="ECO:0000256" key="1">
    <source>
        <dbReference type="SAM" id="Phobius"/>
    </source>
</evidence>
<evidence type="ECO:0000313" key="2">
    <source>
        <dbReference type="EMBL" id="CPR14654.1"/>
    </source>
</evidence>
<feature type="transmembrane region" description="Helical" evidence="1">
    <location>
        <begin position="60"/>
        <end position="81"/>
    </location>
</feature>
<feature type="transmembrane region" description="Helical" evidence="1">
    <location>
        <begin position="142"/>
        <end position="161"/>
    </location>
</feature>
<keyword evidence="3" id="KW-1185">Reference proteome</keyword>
<keyword evidence="1" id="KW-0812">Transmembrane</keyword>
<dbReference type="KEGG" id="fiy:BN1229_v1_0012"/>
<dbReference type="OrthoDB" id="271600at2"/>
<feature type="transmembrane region" description="Helical" evidence="1">
    <location>
        <begin position="389"/>
        <end position="407"/>
    </location>
</feature>
<keyword evidence="1" id="KW-1133">Transmembrane helix</keyword>
<dbReference type="KEGG" id="fil:BN1229_v1_0012"/>
<feature type="transmembrane region" description="Helical" evidence="1">
    <location>
        <begin position="173"/>
        <end position="195"/>
    </location>
</feature>
<name>A0A0D6J9C0_9HYPH</name>
<evidence type="ECO:0000313" key="3">
    <source>
        <dbReference type="Proteomes" id="UP000033187"/>
    </source>
</evidence>
<accession>A0A0D6J9C0</accession>
<sequence>MTIALNVALILTTAVAITILFSKRLVDSPTYRATVTPLASIIGSGFLVSVPLLASVLGNYALFGMTALIVFAYCVGGAIRFNILHGEPLFRTGPRNGAGSLAYLSERISHVVLAGAYFVSVAYYLSLLSIFLLKGVGIDDPLMARSMTTLFLAFIGGFGFIRGLRGLEGLEEYAVGFKLAVIAAILAALALHNIHLSTTGTWHLRDLTTHLDSEAIRILCGFVIVVQGFETSRFLAGQYPPALRVRTMRNAQLISGAIYLAFFALATVMFQNHFAKGEVAAIIDIVGKLAFVLPIMLTGAAVASQFSASIADAIGAAGLLHATLPERFPLSYYYPAIATVAIALVWSGSVFEIIAHASRAFAFYYFLQCVVAGFVTFAAPDVTRRPARLVWFGSLATISLAAAIFGIPTEG</sequence>
<feature type="transmembrane region" description="Helical" evidence="1">
    <location>
        <begin position="34"/>
        <end position="54"/>
    </location>
</feature>
<gene>
    <name evidence="2" type="ORF">YBN1229_v1_0012</name>
</gene>
<feature type="transmembrane region" description="Helical" evidence="1">
    <location>
        <begin position="332"/>
        <end position="355"/>
    </location>
</feature>
<feature type="transmembrane region" description="Helical" evidence="1">
    <location>
        <begin position="257"/>
        <end position="275"/>
    </location>
</feature>
<feature type="transmembrane region" description="Helical" evidence="1">
    <location>
        <begin position="361"/>
        <end position="382"/>
    </location>
</feature>
<dbReference type="AlphaFoldDB" id="A0A0D6J9C0"/>
<dbReference type="EMBL" id="LN829119">
    <property type="protein sequence ID" value="CPR14654.1"/>
    <property type="molecule type" value="Genomic_DNA"/>
</dbReference>
<dbReference type="RefSeq" id="WP_052743569.1">
    <property type="nucleotide sequence ID" value="NZ_LN829118.1"/>
</dbReference>
<reference evidence="3" key="1">
    <citation type="submission" date="2015-02" db="EMBL/GenBank/DDBJ databases">
        <authorList>
            <person name="Chooi Y.-H."/>
        </authorList>
    </citation>
    <scope>NUCLEOTIDE SEQUENCE [LARGE SCALE GENOMIC DNA]</scope>
    <source>
        <strain evidence="3">strain Y</strain>
    </source>
</reference>
<protein>
    <submittedName>
        <fullName evidence="2">Uncharacterized protein</fullName>
    </submittedName>
</protein>
<feature type="transmembrane region" description="Helical" evidence="1">
    <location>
        <begin position="295"/>
        <end position="320"/>
    </location>
</feature>
<organism evidence="2 3">
    <name type="scientific">Candidatus Filomicrobium marinum</name>
    <dbReference type="NCBI Taxonomy" id="1608628"/>
    <lineage>
        <taxon>Bacteria</taxon>
        <taxon>Pseudomonadati</taxon>
        <taxon>Pseudomonadota</taxon>
        <taxon>Alphaproteobacteria</taxon>
        <taxon>Hyphomicrobiales</taxon>
        <taxon>Hyphomicrobiaceae</taxon>
        <taxon>Filomicrobium</taxon>
    </lineage>
</organism>
<proteinExistence type="predicted"/>
<feature type="transmembrane region" description="Helical" evidence="1">
    <location>
        <begin position="6"/>
        <end position="22"/>
    </location>
</feature>